<feature type="transmembrane region" description="Helical" evidence="1">
    <location>
        <begin position="333"/>
        <end position="352"/>
    </location>
</feature>
<comment type="caution">
    <text evidence="2">The sequence shown here is derived from an EMBL/GenBank/DDBJ whole genome shotgun (WGS) entry which is preliminary data.</text>
</comment>
<feature type="transmembrane region" description="Helical" evidence="1">
    <location>
        <begin position="372"/>
        <end position="395"/>
    </location>
</feature>
<gene>
    <name evidence="2" type="ORF">K8V11_13925</name>
</gene>
<dbReference type="Proteomes" id="UP000776650">
    <property type="component" value="Unassembled WGS sequence"/>
</dbReference>
<evidence type="ECO:0000313" key="3">
    <source>
        <dbReference type="Proteomes" id="UP000776650"/>
    </source>
</evidence>
<accession>A0A921F7Z3</accession>
<keyword evidence="1" id="KW-1133">Transmembrane helix</keyword>
<dbReference type="AlphaFoldDB" id="A0A921F7Z3"/>
<feature type="transmembrane region" description="Helical" evidence="1">
    <location>
        <begin position="130"/>
        <end position="155"/>
    </location>
</feature>
<feature type="transmembrane region" description="Helical" evidence="1">
    <location>
        <begin position="235"/>
        <end position="253"/>
    </location>
</feature>
<reference evidence="2" key="2">
    <citation type="submission" date="2021-09" db="EMBL/GenBank/DDBJ databases">
        <authorList>
            <person name="Gilroy R."/>
        </authorList>
    </citation>
    <scope>NUCLEOTIDE SEQUENCE</scope>
    <source>
        <strain evidence="2">ChiGjej1B1-18357</strain>
    </source>
</reference>
<evidence type="ECO:0000256" key="1">
    <source>
        <dbReference type="SAM" id="Phobius"/>
    </source>
</evidence>
<sequence>MESAITSALTPPDARTRRLPGRALGACVAVAVAAWVVRCVVTAAGWFYWDDLSLYATAKAESNPFALLLRVHDGHVMPGAWLIEWLLAHTAPLNWAAAVAVVALLHAVALAAVGRALWILASLRGAPVGAAAVAVPLALYGFAPLVLPAGTWVAASLNALPLHAALALGVAHLVRAVHGDSAHPGRDALVAAASVVVGGCFTERAMFIVPAGVLVLLAMALAGRGAGRSGAWIRALVPSIIATGIGVVVYFVATSSEDLTPPDEPSLPGVGEALKSTYIDVVLPALAGGPWRWDRWHPGPPFADPDALAIAAGVVVATGVLVWTYLRRGAGAWLWMPVAVYPIAPALALAFARSGPETAAVVANTMRHVSELSVLIALCATLVATFPRMGSVAGADTGAARAEGANGQAGATRAPAWRIGAAVAAVLLIASSAVTHVSYARSWSEQPSRDYFAGLRDTAVERGEGNPLPDQAVALNVLLPVVAPNHMLSRLVDGVPGYPEIRNWATDPVLLGDDGRPRETEMLELRHITQGPEEGCGTRIPAGGEPVQIPLDGPLIEREWVVQLNYFASADGTVDLSLGSGEAETVPVTAGLGQVTVLITGDGESLGVAPSGEVGDMCVASGPIGGLLPK</sequence>
<feature type="transmembrane region" description="Helical" evidence="1">
    <location>
        <begin position="23"/>
        <end position="49"/>
    </location>
</feature>
<feature type="transmembrane region" description="Helical" evidence="1">
    <location>
        <begin position="205"/>
        <end position="223"/>
    </location>
</feature>
<name>A0A921F7Z3_9ACTN</name>
<evidence type="ECO:0000313" key="2">
    <source>
        <dbReference type="EMBL" id="HJE92093.1"/>
    </source>
</evidence>
<feature type="transmembrane region" description="Helical" evidence="1">
    <location>
        <begin position="95"/>
        <end position="118"/>
    </location>
</feature>
<organism evidence="2 3">
    <name type="scientific">Dietzia timorensis</name>
    <dbReference type="NCBI Taxonomy" id="499555"/>
    <lineage>
        <taxon>Bacteria</taxon>
        <taxon>Bacillati</taxon>
        <taxon>Actinomycetota</taxon>
        <taxon>Actinomycetes</taxon>
        <taxon>Mycobacteriales</taxon>
        <taxon>Dietziaceae</taxon>
        <taxon>Dietzia</taxon>
    </lineage>
</organism>
<keyword evidence="1" id="KW-0472">Membrane</keyword>
<dbReference type="RefSeq" id="WP_303915527.1">
    <property type="nucleotide sequence ID" value="NZ_DYXM01000271.1"/>
</dbReference>
<keyword evidence="1" id="KW-0812">Transmembrane</keyword>
<feature type="transmembrane region" description="Helical" evidence="1">
    <location>
        <begin position="416"/>
        <end position="439"/>
    </location>
</feature>
<proteinExistence type="predicted"/>
<feature type="transmembrane region" description="Helical" evidence="1">
    <location>
        <begin position="307"/>
        <end position="326"/>
    </location>
</feature>
<dbReference type="EMBL" id="DYXM01000271">
    <property type="protein sequence ID" value="HJE92093.1"/>
    <property type="molecule type" value="Genomic_DNA"/>
</dbReference>
<protein>
    <submittedName>
        <fullName evidence="2">Uncharacterized protein</fullName>
    </submittedName>
</protein>
<reference evidence="2" key="1">
    <citation type="journal article" date="2021" name="PeerJ">
        <title>Extensive microbial diversity within the chicken gut microbiome revealed by metagenomics and culture.</title>
        <authorList>
            <person name="Gilroy R."/>
            <person name="Ravi A."/>
            <person name="Getino M."/>
            <person name="Pursley I."/>
            <person name="Horton D.L."/>
            <person name="Alikhan N.F."/>
            <person name="Baker D."/>
            <person name="Gharbi K."/>
            <person name="Hall N."/>
            <person name="Watson M."/>
            <person name="Adriaenssens E.M."/>
            <person name="Foster-Nyarko E."/>
            <person name="Jarju S."/>
            <person name="Secka A."/>
            <person name="Antonio M."/>
            <person name="Oren A."/>
            <person name="Chaudhuri R.R."/>
            <person name="La Ragione R."/>
            <person name="Hildebrand F."/>
            <person name="Pallen M.J."/>
        </authorList>
    </citation>
    <scope>NUCLEOTIDE SEQUENCE</scope>
    <source>
        <strain evidence="2">ChiGjej1B1-18357</strain>
    </source>
</reference>